<dbReference type="EMBL" id="SNRY01000769">
    <property type="protein sequence ID" value="KAA6336699.1"/>
    <property type="molecule type" value="Genomic_DNA"/>
</dbReference>
<organism evidence="1">
    <name type="scientific">termite gut metagenome</name>
    <dbReference type="NCBI Taxonomy" id="433724"/>
    <lineage>
        <taxon>unclassified sequences</taxon>
        <taxon>metagenomes</taxon>
        <taxon>organismal metagenomes</taxon>
    </lineage>
</organism>
<dbReference type="AlphaFoldDB" id="A0A5J4RSJ1"/>
<gene>
    <name evidence="1" type="ORF">EZS27_015163</name>
</gene>
<evidence type="ECO:0008006" key="2">
    <source>
        <dbReference type="Google" id="ProtNLM"/>
    </source>
</evidence>
<reference evidence="1" key="1">
    <citation type="submission" date="2019-03" db="EMBL/GenBank/DDBJ databases">
        <title>Single cell metagenomics reveals metabolic interactions within the superorganism composed of flagellate Streblomastix strix and complex community of Bacteroidetes bacteria on its surface.</title>
        <authorList>
            <person name="Treitli S.C."/>
            <person name="Kolisko M."/>
            <person name="Husnik F."/>
            <person name="Keeling P."/>
            <person name="Hampl V."/>
        </authorList>
    </citation>
    <scope>NUCLEOTIDE SEQUENCE</scope>
    <source>
        <strain evidence="1">STM</strain>
    </source>
</reference>
<accession>A0A5J4RSJ1</accession>
<protein>
    <recommendedName>
        <fullName evidence="2">Molybdenum ABC transporter ATP-binding protein</fullName>
    </recommendedName>
</protein>
<proteinExistence type="predicted"/>
<sequence length="111" mass="12865">MITTAIATKFVKWDIPELDTLKGSKVYLLREKVNAGGKLSREEKNWIAENVNRNSYFKSAIPLSGYRFDFSEILKTFVVKQYGSYQEYKAVDKTSLRAMIYGRIDKIIEVK</sequence>
<evidence type="ECO:0000313" key="1">
    <source>
        <dbReference type="EMBL" id="KAA6336699.1"/>
    </source>
</evidence>
<comment type="caution">
    <text evidence="1">The sequence shown here is derived from an EMBL/GenBank/DDBJ whole genome shotgun (WGS) entry which is preliminary data.</text>
</comment>
<name>A0A5J4RSJ1_9ZZZZ</name>